<accession>A0A482W675</accession>
<protein>
    <submittedName>
        <fullName evidence="2">Transmembrane inner ear expressed protein</fullName>
    </submittedName>
</protein>
<gene>
    <name evidence="2" type="ORF">BDFB_004358</name>
</gene>
<reference evidence="2 3" key="1">
    <citation type="submission" date="2017-03" db="EMBL/GenBank/DDBJ databases">
        <title>Genome of the blue death feigning beetle - Asbolus verrucosus.</title>
        <authorList>
            <person name="Rider S.D."/>
        </authorList>
    </citation>
    <scope>NUCLEOTIDE SEQUENCE [LARGE SCALE GENOMIC DNA]</scope>
    <source>
        <strain evidence="2">Butters</strain>
        <tissue evidence="2">Head and leg muscle</tissue>
    </source>
</reference>
<dbReference type="STRING" id="1661398.A0A482W675"/>
<evidence type="ECO:0000256" key="1">
    <source>
        <dbReference type="SAM" id="Phobius"/>
    </source>
</evidence>
<keyword evidence="3" id="KW-1185">Reference proteome</keyword>
<keyword evidence="1" id="KW-1133">Transmembrane helix</keyword>
<name>A0A482W675_ASBVE</name>
<feature type="transmembrane region" description="Helical" evidence="1">
    <location>
        <begin position="27"/>
        <end position="48"/>
    </location>
</feature>
<dbReference type="PANTHER" id="PTHR28635">
    <property type="entry name" value="TRANSMEMBRANE INNER EAR EXPRESSED PROTEIN"/>
    <property type="match status" value="1"/>
</dbReference>
<sequence length="150" mass="17499">MATFYANPNDTHDPWIEQAAFNGFRNWHLMFFCFSSLVVLVILICCCLKFRIPRTKQEIEGDYRRKKLAEKFQERLRQIQNQDMDVLDLQQALKLIQEDFDQENAKIALEPQQGESIEPAEPQATQQPKFAKKFADIMLAAKHDSNNPPL</sequence>
<comment type="caution">
    <text evidence="2">The sequence shown here is derived from an EMBL/GenBank/DDBJ whole genome shotgun (WGS) entry which is preliminary data.</text>
</comment>
<dbReference type="Pfam" id="PF16038">
    <property type="entry name" value="TMIE"/>
    <property type="match status" value="1"/>
</dbReference>
<dbReference type="PANTHER" id="PTHR28635:SF1">
    <property type="entry name" value="TRANSMEMBRANE INNER EAR EXPRESSED PROTEIN"/>
    <property type="match status" value="1"/>
</dbReference>
<keyword evidence="1" id="KW-0472">Membrane</keyword>
<dbReference type="AlphaFoldDB" id="A0A482W675"/>
<evidence type="ECO:0000313" key="2">
    <source>
        <dbReference type="EMBL" id="RZC40227.1"/>
    </source>
</evidence>
<dbReference type="Proteomes" id="UP000292052">
    <property type="component" value="Unassembled WGS sequence"/>
</dbReference>
<dbReference type="InterPro" id="IPR032006">
    <property type="entry name" value="TMIE"/>
</dbReference>
<keyword evidence="1 2" id="KW-0812">Transmembrane</keyword>
<evidence type="ECO:0000313" key="3">
    <source>
        <dbReference type="Proteomes" id="UP000292052"/>
    </source>
</evidence>
<organism evidence="2 3">
    <name type="scientific">Asbolus verrucosus</name>
    <name type="common">Desert ironclad beetle</name>
    <dbReference type="NCBI Taxonomy" id="1661398"/>
    <lineage>
        <taxon>Eukaryota</taxon>
        <taxon>Metazoa</taxon>
        <taxon>Ecdysozoa</taxon>
        <taxon>Arthropoda</taxon>
        <taxon>Hexapoda</taxon>
        <taxon>Insecta</taxon>
        <taxon>Pterygota</taxon>
        <taxon>Neoptera</taxon>
        <taxon>Endopterygota</taxon>
        <taxon>Coleoptera</taxon>
        <taxon>Polyphaga</taxon>
        <taxon>Cucujiformia</taxon>
        <taxon>Tenebrionidae</taxon>
        <taxon>Pimeliinae</taxon>
        <taxon>Asbolus</taxon>
    </lineage>
</organism>
<dbReference type="OrthoDB" id="6154284at2759"/>
<proteinExistence type="predicted"/>
<dbReference type="EMBL" id="QDEB01027816">
    <property type="protein sequence ID" value="RZC40227.1"/>
    <property type="molecule type" value="Genomic_DNA"/>
</dbReference>